<evidence type="ECO:0000313" key="2">
    <source>
        <dbReference type="EMBL" id="OSX76986.1"/>
    </source>
</evidence>
<dbReference type="SUPFAM" id="SSF54593">
    <property type="entry name" value="Glyoxalase/Bleomycin resistance protein/Dihydroxybiphenyl dioxygenase"/>
    <property type="match status" value="1"/>
</dbReference>
<dbReference type="Gene3D" id="3.10.180.10">
    <property type="entry name" value="2,3-Dihydroxybiphenyl 1,2-Dioxygenase, domain 1"/>
    <property type="match status" value="1"/>
</dbReference>
<name>A0A1X6P894_PORUM</name>
<feature type="domain" description="Glyoxalase/fosfomycin resistance/dioxygenase" evidence="1">
    <location>
        <begin position="17"/>
        <end position="149"/>
    </location>
</feature>
<sequence>MATAKHTSKRTAVTVACLLVDDMSASLAFYVDVLPYAMDYAMDAAGGAVPVKDRSRRGDITFTCLKARGGAEVMLQLRPAMDDYLPAGAIAPPPTPGSGSHVILYVRGVDVDAAYAALPPSADVLKKPRTMPYGFRELALRDPANGYVVVLTKHVGSASS</sequence>
<evidence type="ECO:0000259" key="1">
    <source>
        <dbReference type="Pfam" id="PF00903"/>
    </source>
</evidence>
<dbReference type="InterPro" id="IPR004360">
    <property type="entry name" value="Glyas_Fos-R_dOase_dom"/>
</dbReference>
<accession>A0A1X6P894</accession>
<dbReference type="AlphaFoldDB" id="A0A1X6P894"/>
<proteinExistence type="predicted"/>
<dbReference type="Proteomes" id="UP000218209">
    <property type="component" value="Unassembled WGS sequence"/>
</dbReference>
<dbReference type="Pfam" id="PF00903">
    <property type="entry name" value="Glyoxalase"/>
    <property type="match status" value="1"/>
</dbReference>
<dbReference type="InterPro" id="IPR029068">
    <property type="entry name" value="Glyas_Bleomycin-R_OHBP_Dase"/>
</dbReference>
<reference evidence="2 3" key="1">
    <citation type="submission" date="2017-03" db="EMBL/GenBank/DDBJ databases">
        <title>WGS assembly of Porphyra umbilicalis.</title>
        <authorList>
            <person name="Brawley S.H."/>
            <person name="Blouin N.A."/>
            <person name="Ficko-Blean E."/>
            <person name="Wheeler G.L."/>
            <person name="Lohr M."/>
            <person name="Goodson H.V."/>
            <person name="Jenkins J.W."/>
            <person name="Blaby-Haas C.E."/>
            <person name="Helliwell K.E."/>
            <person name="Chan C."/>
            <person name="Marriage T."/>
            <person name="Bhattacharya D."/>
            <person name="Klein A.S."/>
            <person name="Badis Y."/>
            <person name="Brodie J."/>
            <person name="Cao Y."/>
            <person name="Collen J."/>
            <person name="Dittami S.M."/>
            <person name="Gachon C.M."/>
            <person name="Green B.R."/>
            <person name="Karpowicz S."/>
            <person name="Kim J.W."/>
            <person name="Kudahl U."/>
            <person name="Lin S."/>
            <person name="Michel G."/>
            <person name="Mittag M."/>
            <person name="Olson B.J."/>
            <person name="Pangilinan J."/>
            <person name="Peng Y."/>
            <person name="Qiu H."/>
            <person name="Shu S."/>
            <person name="Singer J.T."/>
            <person name="Smith A.G."/>
            <person name="Sprecher B.N."/>
            <person name="Wagner V."/>
            <person name="Wang W."/>
            <person name="Wang Z.-Y."/>
            <person name="Yan J."/>
            <person name="Yarish C."/>
            <person name="Zoeuner-Riek S."/>
            <person name="Zhuang Y."/>
            <person name="Zou Y."/>
            <person name="Lindquist E.A."/>
            <person name="Grimwood J."/>
            <person name="Barry K."/>
            <person name="Rokhsar D.S."/>
            <person name="Schmutz J."/>
            <person name="Stiller J.W."/>
            <person name="Grossman A.R."/>
            <person name="Prochnik S.E."/>
        </authorList>
    </citation>
    <scope>NUCLEOTIDE SEQUENCE [LARGE SCALE GENOMIC DNA]</scope>
    <source>
        <strain evidence="2">4086291</strain>
    </source>
</reference>
<organism evidence="2 3">
    <name type="scientific">Porphyra umbilicalis</name>
    <name type="common">Purple laver</name>
    <name type="synonym">Red alga</name>
    <dbReference type="NCBI Taxonomy" id="2786"/>
    <lineage>
        <taxon>Eukaryota</taxon>
        <taxon>Rhodophyta</taxon>
        <taxon>Bangiophyceae</taxon>
        <taxon>Bangiales</taxon>
        <taxon>Bangiaceae</taxon>
        <taxon>Porphyra</taxon>
    </lineage>
</organism>
<evidence type="ECO:0000313" key="3">
    <source>
        <dbReference type="Proteomes" id="UP000218209"/>
    </source>
</evidence>
<protein>
    <recommendedName>
        <fullName evidence="1">Glyoxalase/fosfomycin resistance/dioxygenase domain-containing protein</fullName>
    </recommendedName>
</protein>
<dbReference type="EMBL" id="KV918849">
    <property type="protein sequence ID" value="OSX76986.1"/>
    <property type="molecule type" value="Genomic_DNA"/>
</dbReference>
<keyword evidence="3" id="KW-1185">Reference proteome</keyword>
<gene>
    <name evidence="2" type="ORF">BU14_0166s0025</name>
</gene>